<reference evidence="2" key="1">
    <citation type="submission" date="2020-01" db="EMBL/GenBank/DDBJ databases">
        <title>Genome sequence of Kobresia littledalei, the first chromosome-level genome in the family Cyperaceae.</title>
        <authorList>
            <person name="Qu G."/>
        </authorList>
    </citation>
    <scope>NUCLEOTIDE SEQUENCE</scope>
    <source>
        <strain evidence="2">C.B.Clarke</strain>
        <tissue evidence="2">Leaf</tissue>
    </source>
</reference>
<protein>
    <submittedName>
        <fullName evidence="2">F-box/LRR-repeat protein 20</fullName>
    </submittedName>
</protein>
<gene>
    <name evidence="2" type="ORF">FCM35_KLT13466</name>
</gene>
<dbReference type="EMBL" id="SWLB01000025">
    <property type="protein sequence ID" value="KAF3322325.1"/>
    <property type="molecule type" value="Genomic_DNA"/>
</dbReference>
<dbReference type="Proteomes" id="UP000623129">
    <property type="component" value="Unassembled WGS sequence"/>
</dbReference>
<feature type="domain" description="F-box/LRR-repeat protein 15-like leucin rich repeat" evidence="1">
    <location>
        <begin position="147"/>
        <end position="277"/>
    </location>
</feature>
<evidence type="ECO:0000313" key="2">
    <source>
        <dbReference type="EMBL" id="KAF3322325.1"/>
    </source>
</evidence>
<dbReference type="InterPro" id="IPR001611">
    <property type="entry name" value="Leu-rich_rpt"/>
</dbReference>
<comment type="caution">
    <text evidence="2">The sequence shown here is derived from an EMBL/GenBank/DDBJ whole genome shotgun (WGS) entry which is preliminary data.</text>
</comment>
<keyword evidence="3" id="KW-1185">Reference proteome</keyword>
<name>A0A833QDU1_9POAL</name>
<accession>A0A833QDU1</accession>
<dbReference type="PANTHER" id="PTHR13318">
    <property type="entry name" value="PARTNER OF PAIRED, ISOFORM B-RELATED"/>
    <property type="match status" value="1"/>
</dbReference>
<evidence type="ECO:0000259" key="1">
    <source>
        <dbReference type="Pfam" id="PF25372"/>
    </source>
</evidence>
<dbReference type="OrthoDB" id="550575at2759"/>
<dbReference type="SMART" id="SM00367">
    <property type="entry name" value="LRR_CC"/>
    <property type="match status" value="10"/>
</dbReference>
<dbReference type="SUPFAM" id="SSF52047">
    <property type="entry name" value="RNI-like"/>
    <property type="match status" value="1"/>
</dbReference>
<evidence type="ECO:0000313" key="3">
    <source>
        <dbReference type="Proteomes" id="UP000623129"/>
    </source>
</evidence>
<dbReference type="AlphaFoldDB" id="A0A833QDU1"/>
<proteinExistence type="predicted"/>
<dbReference type="GO" id="GO:0031146">
    <property type="term" value="P:SCF-dependent proteasomal ubiquitin-dependent protein catabolic process"/>
    <property type="evidence" value="ECO:0007669"/>
    <property type="project" value="TreeGrafter"/>
</dbReference>
<dbReference type="GO" id="GO:0019005">
    <property type="term" value="C:SCF ubiquitin ligase complex"/>
    <property type="evidence" value="ECO:0007669"/>
    <property type="project" value="TreeGrafter"/>
</dbReference>
<dbReference type="PANTHER" id="PTHR13318:SF75">
    <property type="entry name" value="COI1 F-BOX DOMAIN-CONTAINING PROTEIN"/>
    <property type="match status" value="1"/>
</dbReference>
<dbReference type="Pfam" id="PF25372">
    <property type="entry name" value="DUF7885"/>
    <property type="match status" value="1"/>
</dbReference>
<sequence>MAESAPCINDILTDDELLTILSKLELQEEKDWFGLVCKRWCKVQSAERRRLCAPPGPARLRRLLARFTGLIDLDLSQSVTRTFYPGVTDTDLDSIVDALPGLRVLDLQNCKAISDTGLVAIGFSLPSLESLDVSHCRKLTDKGFTAVVSGCRNLKRLYLTGCRLVTDSLLRTLSNCSKLEELGLATCTKITDSGLCHLSEGPRRIKTIDLSKCTNVSDLGIGKIISSSGESLLSIKLLDCFKVTDVTVFAVAKSCPNLEILVIGGCCDITDESLNAIVYSCGKNLRSLRLDGCEKLTDLSLKSVISNCENLVALDIGSCDKVTDVTFRTLTENEFHSKLRVLKATRVGFTLMGVHIISEFCKDMEYVDLRSCPNVSRFLYDIADIRFPSGCRVNFDPSLSMQEMMVGLYF</sequence>
<dbReference type="InterPro" id="IPR057207">
    <property type="entry name" value="FBXL15_LRR"/>
</dbReference>
<dbReference type="InterPro" id="IPR006553">
    <property type="entry name" value="Leu-rich_rpt_Cys-con_subtyp"/>
</dbReference>
<dbReference type="InterPro" id="IPR032675">
    <property type="entry name" value="LRR_dom_sf"/>
</dbReference>
<dbReference type="Pfam" id="PF13516">
    <property type="entry name" value="LRR_6"/>
    <property type="match status" value="2"/>
</dbReference>
<organism evidence="2 3">
    <name type="scientific">Carex littledalei</name>
    <dbReference type="NCBI Taxonomy" id="544730"/>
    <lineage>
        <taxon>Eukaryota</taxon>
        <taxon>Viridiplantae</taxon>
        <taxon>Streptophyta</taxon>
        <taxon>Embryophyta</taxon>
        <taxon>Tracheophyta</taxon>
        <taxon>Spermatophyta</taxon>
        <taxon>Magnoliopsida</taxon>
        <taxon>Liliopsida</taxon>
        <taxon>Poales</taxon>
        <taxon>Cyperaceae</taxon>
        <taxon>Cyperoideae</taxon>
        <taxon>Cariceae</taxon>
        <taxon>Carex</taxon>
        <taxon>Carex subgen. Euthyceras</taxon>
    </lineage>
</organism>
<dbReference type="Gene3D" id="3.80.10.10">
    <property type="entry name" value="Ribonuclease Inhibitor"/>
    <property type="match status" value="2"/>
</dbReference>